<comment type="caution">
    <text evidence="1">The sequence shown here is derived from an EMBL/GenBank/DDBJ whole genome shotgun (WGS) entry which is preliminary data.</text>
</comment>
<protein>
    <submittedName>
        <fullName evidence="1">Uncharacterized protein</fullName>
    </submittedName>
</protein>
<organism evidence="1 2">
    <name type="scientific">Coemansia furcata</name>
    <dbReference type="NCBI Taxonomy" id="417177"/>
    <lineage>
        <taxon>Eukaryota</taxon>
        <taxon>Fungi</taxon>
        <taxon>Fungi incertae sedis</taxon>
        <taxon>Zoopagomycota</taxon>
        <taxon>Kickxellomycotina</taxon>
        <taxon>Kickxellomycetes</taxon>
        <taxon>Kickxellales</taxon>
        <taxon>Kickxellaceae</taxon>
        <taxon>Coemansia</taxon>
    </lineage>
</organism>
<accession>A0ACC1KRB7</accession>
<proteinExistence type="predicted"/>
<evidence type="ECO:0000313" key="1">
    <source>
        <dbReference type="EMBL" id="KAJ2793282.1"/>
    </source>
</evidence>
<sequence>HALAAQRSPSANAVSLGLSQIRKTAMKLMGGLRTWTEKPARESIDALWLNAEDSLLAPATAFLFSRRKSAITLATKSCVGSWLKSANNMAAHWKKCT</sequence>
<name>A0ACC1KRB7_9FUNG</name>
<feature type="non-terminal residue" evidence="1">
    <location>
        <position position="1"/>
    </location>
</feature>
<dbReference type="Proteomes" id="UP001140096">
    <property type="component" value="Unassembled WGS sequence"/>
</dbReference>
<keyword evidence="2" id="KW-1185">Reference proteome</keyword>
<reference evidence="1" key="1">
    <citation type="submission" date="2022-07" db="EMBL/GenBank/DDBJ databases">
        <title>Phylogenomic reconstructions and comparative analyses of Kickxellomycotina fungi.</title>
        <authorList>
            <person name="Reynolds N.K."/>
            <person name="Stajich J.E."/>
            <person name="Barry K."/>
            <person name="Grigoriev I.V."/>
            <person name="Crous P."/>
            <person name="Smith M.E."/>
        </authorList>
    </citation>
    <scope>NUCLEOTIDE SEQUENCE</scope>
    <source>
        <strain evidence="1">CBS 102833</strain>
    </source>
</reference>
<evidence type="ECO:0000313" key="2">
    <source>
        <dbReference type="Proteomes" id="UP001140096"/>
    </source>
</evidence>
<gene>
    <name evidence="1" type="ORF">H4S07_007100</name>
</gene>
<dbReference type="EMBL" id="JANBUP010004767">
    <property type="protein sequence ID" value="KAJ2793282.1"/>
    <property type="molecule type" value="Genomic_DNA"/>
</dbReference>